<organism evidence="1 2">
    <name type="scientific">Brachionus plicatilis</name>
    <name type="common">Marine rotifer</name>
    <name type="synonym">Brachionus muelleri</name>
    <dbReference type="NCBI Taxonomy" id="10195"/>
    <lineage>
        <taxon>Eukaryota</taxon>
        <taxon>Metazoa</taxon>
        <taxon>Spiralia</taxon>
        <taxon>Gnathifera</taxon>
        <taxon>Rotifera</taxon>
        <taxon>Eurotatoria</taxon>
        <taxon>Monogononta</taxon>
        <taxon>Pseudotrocha</taxon>
        <taxon>Ploima</taxon>
        <taxon>Brachionidae</taxon>
        <taxon>Brachionus</taxon>
    </lineage>
</organism>
<dbReference type="InterPro" id="IPR013783">
    <property type="entry name" value="Ig-like_fold"/>
</dbReference>
<dbReference type="Gene3D" id="2.60.40.10">
    <property type="entry name" value="Immunoglobulins"/>
    <property type="match status" value="1"/>
</dbReference>
<dbReference type="AlphaFoldDB" id="A0A3M7R9C6"/>
<evidence type="ECO:0000313" key="1">
    <source>
        <dbReference type="EMBL" id="RNA20069.1"/>
    </source>
</evidence>
<accession>A0A3M7R9C6</accession>
<evidence type="ECO:0008006" key="3">
    <source>
        <dbReference type="Google" id="ProtNLM"/>
    </source>
</evidence>
<dbReference type="InterPro" id="IPR036179">
    <property type="entry name" value="Ig-like_dom_sf"/>
</dbReference>
<proteinExistence type="predicted"/>
<dbReference type="OrthoDB" id="10613972at2759"/>
<sequence length="280" mass="31787">GESSVPIDILAQNEYTLSPKLDSNKYNIEFTQTSSDSYSIVLSIKNLKLEDNGIYTCKYNQIVKKINAIIYKYYSYSISAVVNFTTDYTDNNKILNCTVQSFGSNEIELTKSYQLQVHGTQIIESECADNMIARKGEKNFEIKCQFFSNPREYVEWTVEKSNIVTTTATTTTIDDQAEFLNIDNSENESVESLVLREGDVHEHLTVLVDQATDGIYTAKLKFDKIQEDDFRSYKLQIGSLSHSIRLVSSDTDLAKSILSEQDTSIVNFVMDKNNMLIVII</sequence>
<gene>
    <name evidence="1" type="ORF">BpHYR1_036072</name>
</gene>
<name>A0A3M7R9C6_BRAPC</name>
<dbReference type="SUPFAM" id="SSF48726">
    <property type="entry name" value="Immunoglobulin"/>
    <property type="match status" value="1"/>
</dbReference>
<protein>
    <recommendedName>
        <fullName evidence="3">Ig-like domain-containing protein</fullName>
    </recommendedName>
</protein>
<feature type="non-terminal residue" evidence="1">
    <location>
        <position position="1"/>
    </location>
</feature>
<evidence type="ECO:0000313" key="2">
    <source>
        <dbReference type="Proteomes" id="UP000276133"/>
    </source>
</evidence>
<reference evidence="1 2" key="1">
    <citation type="journal article" date="2018" name="Sci. Rep.">
        <title>Genomic signatures of local adaptation to the degree of environmental predictability in rotifers.</title>
        <authorList>
            <person name="Franch-Gras L."/>
            <person name="Hahn C."/>
            <person name="Garcia-Roger E.M."/>
            <person name="Carmona M.J."/>
            <person name="Serra M."/>
            <person name="Gomez A."/>
        </authorList>
    </citation>
    <scope>NUCLEOTIDE SEQUENCE [LARGE SCALE GENOMIC DNA]</scope>
    <source>
        <strain evidence="1">HYR1</strain>
    </source>
</reference>
<keyword evidence="2" id="KW-1185">Reference proteome</keyword>
<comment type="caution">
    <text evidence="1">The sequence shown here is derived from an EMBL/GenBank/DDBJ whole genome shotgun (WGS) entry which is preliminary data.</text>
</comment>
<dbReference type="Proteomes" id="UP000276133">
    <property type="component" value="Unassembled WGS sequence"/>
</dbReference>
<dbReference type="EMBL" id="REGN01003924">
    <property type="protein sequence ID" value="RNA20069.1"/>
    <property type="molecule type" value="Genomic_DNA"/>
</dbReference>